<dbReference type="AlphaFoldDB" id="A0A1G7XER7"/>
<dbReference type="SUPFAM" id="SSF48317">
    <property type="entry name" value="Acid phosphatase/Vanadium-dependent haloperoxidase"/>
    <property type="match status" value="1"/>
</dbReference>
<dbReference type="PANTHER" id="PTHR14969:SF13">
    <property type="entry name" value="AT30094P"/>
    <property type="match status" value="1"/>
</dbReference>
<sequence>MDFLERLRYDEIDLILWFQALPGWLEAPLKVVSALGTNGFVVVVLSVVYWCVNPRFGLRLGLVVLLSAGLNSVGKLLLQAPRPYWIDARVHAFAREPTFGIPSGHAQTATVFAGWLALQARKPYAVGAAVVFVALMAWSRLYLGVHFLSDVAAGILVGLVILLLVSRLEKPVMAWWRARTIGVQVLLALAVSLGVVALAVLASLAGAGWSLPDAWRFAGFVAPWEESRLAAIAGGLFGVIAGGSVLFARGGFSAAGSLVARGLRWLVGVAGAVVIWLATRMIAVEGSIVLTEAAAYLGYAALSLWAVLGAPLVFVALGLAERARPVAP</sequence>
<dbReference type="RefSeq" id="WP_176955367.1">
    <property type="nucleotide sequence ID" value="NZ_FNCN01000008.1"/>
</dbReference>
<evidence type="ECO:0000313" key="3">
    <source>
        <dbReference type="EMBL" id="SDG82636.1"/>
    </source>
</evidence>
<organism evidence="3 4">
    <name type="scientific">Sinosporangium album</name>
    <dbReference type="NCBI Taxonomy" id="504805"/>
    <lineage>
        <taxon>Bacteria</taxon>
        <taxon>Bacillati</taxon>
        <taxon>Actinomycetota</taxon>
        <taxon>Actinomycetes</taxon>
        <taxon>Streptosporangiales</taxon>
        <taxon>Streptosporangiaceae</taxon>
        <taxon>Sinosporangium</taxon>
    </lineage>
</organism>
<keyword evidence="1" id="KW-0812">Transmembrane</keyword>
<proteinExistence type="predicted"/>
<keyword evidence="1" id="KW-1133">Transmembrane helix</keyword>
<accession>A0A1G7XER7</accession>
<feature type="transmembrane region" description="Helical" evidence="1">
    <location>
        <begin position="185"/>
        <end position="209"/>
    </location>
</feature>
<keyword evidence="1" id="KW-0472">Membrane</keyword>
<feature type="transmembrane region" description="Helical" evidence="1">
    <location>
        <begin position="147"/>
        <end position="165"/>
    </location>
</feature>
<protein>
    <submittedName>
        <fullName evidence="3">PAP2 superfamily protein</fullName>
    </submittedName>
</protein>
<feature type="transmembrane region" description="Helical" evidence="1">
    <location>
        <begin position="229"/>
        <end position="251"/>
    </location>
</feature>
<dbReference type="InterPro" id="IPR036938">
    <property type="entry name" value="PAP2/HPO_sf"/>
</dbReference>
<dbReference type="SMART" id="SM00014">
    <property type="entry name" value="acidPPc"/>
    <property type="match status" value="1"/>
</dbReference>
<dbReference type="Gene3D" id="1.20.144.10">
    <property type="entry name" value="Phosphatidic acid phosphatase type 2/haloperoxidase"/>
    <property type="match status" value="1"/>
</dbReference>
<name>A0A1G7XER7_9ACTN</name>
<feature type="transmembrane region" description="Helical" evidence="1">
    <location>
        <begin position="31"/>
        <end position="52"/>
    </location>
</feature>
<feature type="transmembrane region" description="Helical" evidence="1">
    <location>
        <begin position="263"/>
        <end position="284"/>
    </location>
</feature>
<dbReference type="EMBL" id="FNCN01000008">
    <property type="protein sequence ID" value="SDG82636.1"/>
    <property type="molecule type" value="Genomic_DNA"/>
</dbReference>
<evidence type="ECO:0000313" key="4">
    <source>
        <dbReference type="Proteomes" id="UP000198923"/>
    </source>
</evidence>
<reference evidence="3 4" key="1">
    <citation type="submission" date="2016-10" db="EMBL/GenBank/DDBJ databases">
        <authorList>
            <person name="de Groot N.N."/>
        </authorList>
    </citation>
    <scope>NUCLEOTIDE SEQUENCE [LARGE SCALE GENOMIC DNA]</scope>
    <source>
        <strain evidence="3 4">CPCC 201354</strain>
    </source>
</reference>
<evidence type="ECO:0000259" key="2">
    <source>
        <dbReference type="SMART" id="SM00014"/>
    </source>
</evidence>
<gene>
    <name evidence="3" type="ORF">SAMN05421505_108157</name>
</gene>
<dbReference type="STRING" id="504805.SAMN05421505_108157"/>
<evidence type="ECO:0000256" key="1">
    <source>
        <dbReference type="SAM" id="Phobius"/>
    </source>
</evidence>
<feature type="domain" description="Phosphatidic acid phosphatase type 2/haloperoxidase" evidence="2">
    <location>
        <begin position="56"/>
        <end position="166"/>
    </location>
</feature>
<dbReference type="InterPro" id="IPR000326">
    <property type="entry name" value="PAP2/HPO"/>
</dbReference>
<feature type="transmembrane region" description="Helical" evidence="1">
    <location>
        <begin position="59"/>
        <end position="78"/>
    </location>
</feature>
<dbReference type="Pfam" id="PF01569">
    <property type="entry name" value="PAP2"/>
    <property type="match status" value="1"/>
</dbReference>
<feature type="transmembrane region" description="Helical" evidence="1">
    <location>
        <begin position="296"/>
        <end position="320"/>
    </location>
</feature>
<keyword evidence="4" id="KW-1185">Reference proteome</keyword>
<dbReference type="Proteomes" id="UP000198923">
    <property type="component" value="Unassembled WGS sequence"/>
</dbReference>
<dbReference type="PANTHER" id="PTHR14969">
    <property type="entry name" value="SPHINGOSINE-1-PHOSPHATE PHOSPHOHYDROLASE"/>
    <property type="match status" value="1"/>
</dbReference>